<evidence type="ECO:0000313" key="2">
    <source>
        <dbReference type="EMBL" id="SEW36684.1"/>
    </source>
</evidence>
<dbReference type="AlphaFoldDB" id="A0A1I0R7L7"/>
<dbReference type="Gene3D" id="2.80.10.50">
    <property type="match status" value="2"/>
</dbReference>
<dbReference type="Pfam" id="PF01833">
    <property type="entry name" value="TIG"/>
    <property type="match status" value="1"/>
</dbReference>
<reference evidence="3" key="1">
    <citation type="submission" date="2016-10" db="EMBL/GenBank/DDBJ databases">
        <authorList>
            <person name="Varghese N."/>
            <person name="Submissions S."/>
        </authorList>
    </citation>
    <scope>NUCLEOTIDE SEQUENCE [LARGE SCALE GENOMIC DNA]</scope>
    <source>
        <strain evidence="3">DSM 3695</strain>
    </source>
</reference>
<dbReference type="OrthoDB" id="9805017at2"/>
<name>A0A1I0R7L7_9BACT</name>
<sequence>MTMKNITTYLTRTAAGLLLLMACKKDNYVGKDPYADARAPLNIKIDKTTADPAAGVPGTTVTITGSGFLKYKDSGMVVKFNEVAATITTVTESTITAKVPDNASSGIISLTVNRQLFAGPTFRVTGPVTPDLQFRSVPGADKNTIITIGFVPGGKYLIGGSFTDYDNSGAKNGYKGLARINPDGSLDRDFKVGKGIDGFVTCVAVQASGKYIIGGSINNYDDRFKGGYVRNIVRLLPGGAYDSTVVVTQLGNHDTVPALNAYLDASVENILQTPDSGKLVLVGNFTYFMRKNFAGITTDGKRDSVMTDSIRMEGLVRLNENGSFDSTFNYDAARRRSYEGANGPVTASQIQPDGKIILAGFFTRYHGQTTGPVVRLNTDGSIDNTFNTGAGPDDRVNFVELLKDGRYLIGGVFSKVNGKEAHRLAVLNADGSLYNGFSVGVGVNAGPNGLPSRAIQLKNGKIFVAGFFDTFSGVKRAGTVILDEDGKMSNGYNTMGGLSGSISTMLNVPNGNATIMAGSFSRYDLLPLNSIMLLRY</sequence>
<dbReference type="InterPro" id="IPR002909">
    <property type="entry name" value="IPT_dom"/>
</dbReference>
<organism evidence="2 3">
    <name type="scientific">Chitinophaga arvensicola</name>
    <dbReference type="NCBI Taxonomy" id="29529"/>
    <lineage>
        <taxon>Bacteria</taxon>
        <taxon>Pseudomonadati</taxon>
        <taxon>Bacteroidota</taxon>
        <taxon>Chitinophagia</taxon>
        <taxon>Chitinophagales</taxon>
        <taxon>Chitinophagaceae</taxon>
        <taxon>Chitinophaga</taxon>
    </lineage>
</organism>
<dbReference type="Pfam" id="PF17164">
    <property type="entry name" value="DUF5122"/>
    <property type="match status" value="5"/>
</dbReference>
<keyword evidence="3" id="KW-1185">Reference proteome</keyword>
<dbReference type="EMBL" id="FOJG01000001">
    <property type="protein sequence ID" value="SEW36684.1"/>
    <property type="molecule type" value="Genomic_DNA"/>
</dbReference>
<dbReference type="STRING" id="29529.SAMN04488122_2417"/>
<accession>A0A1I0R7L7</accession>
<feature type="domain" description="IPT/TIG" evidence="1">
    <location>
        <begin position="50"/>
        <end position="116"/>
    </location>
</feature>
<proteinExistence type="predicted"/>
<gene>
    <name evidence="2" type="ORF">SAMN04488122_2417</name>
</gene>
<evidence type="ECO:0000259" key="1">
    <source>
        <dbReference type="Pfam" id="PF01833"/>
    </source>
</evidence>
<dbReference type="NCBIfam" id="TIGR02608">
    <property type="entry name" value="delta_60_rpt"/>
    <property type="match status" value="3"/>
</dbReference>
<dbReference type="Proteomes" id="UP000199310">
    <property type="component" value="Unassembled WGS sequence"/>
</dbReference>
<evidence type="ECO:0000313" key="3">
    <source>
        <dbReference type="Proteomes" id="UP000199310"/>
    </source>
</evidence>
<dbReference type="InterPro" id="IPR014756">
    <property type="entry name" value="Ig_E-set"/>
</dbReference>
<dbReference type="InterPro" id="IPR013783">
    <property type="entry name" value="Ig-like_fold"/>
</dbReference>
<dbReference type="InterPro" id="IPR013431">
    <property type="entry name" value="Delta_60_rpt"/>
</dbReference>
<dbReference type="SUPFAM" id="SSF63829">
    <property type="entry name" value="Calcium-dependent phosphotriesterase"/>
    <property type="match status" value="1"/>
</dbReference>
<dbReference type="Gene3D" id="2.60.40.10">
    <property type="entry name" value="Immunoglobulins"/>
    <property type="match status" value="1"/>
</dbReference>
<protein>
    <submittedName>
        <fullName evidence="2">Delta-60 repeat domain-containing protein</fullName>
    </submittedName>
</protein>
<dbReference type="PROSITE" id="PS51257">
    <property type="entry name" value="PROKAR_LIPOPROTEIN"/>
    <property type="match status" value="1"/>
</dbReference>
<dbReference type="SUPFAM" id="SSF81296">
    <property type="entry name" value="E set domains"/>
    <property type="match status" value="1"/>
</dbReference>